<evidence type="ECO:0000313" key="3">
    <source>
        <dbReference type="Proteomes" id="UP000323856"/>
    </source>
</evidence>
<evidence type="ECO:0000259" key="1">
    <source>
        <dbReference type="Pfam" id="PF14690"/>
    </source>
</evidence>
<dbReference type="RefSeq" id="WP_149621183.1">
    <property type="nucleotide sequence ID" value="NZ_VOBL01000048.1"/>
</dbReference>
<name>A0A5B0DSR9_9MICC</name>
<sequence>MALDDYAVLSVDGAGSEWLVMVEPRNPEAPCPACGVFSRRIQARPVHRFKDVACGGKGLEVLVKKRRLVCQEVACPKRTFVQVTDQIPLRSRLTTRLVGEIVEDAVHELRAVTGIAGLQVGRLH</sequence>
<comment type="caution">
    <text evidence="2">The sequence shown here is derived from an EMBL/GenBank/DDBJ whole genome shotgun (WGS) entry which is preliminary data.</text>
</comment>
<dbReference type="Pfam" id="PF14690">
    <property type="entry name" value="Zn_ribbon_ISL3"/>
    <property type="match status" value="1"/>
</dbReference>
<dbReference type="EMBL" id="VOBL01000048">
    <property type="protein sequence ID" value="KAA0969847.1"/>
    <property type="molecule type" value="Genomic_DNA"/>
</dbReference>
<dbReference type="AlphaFoldDB" id="A0A5B0DSR9"/>
<proteinExistence type="predicted"/>
<dbReference type="InterPro" id="IPR029261">
    <property type="entry name" value="Transposase_Znf"/>
</dbReference>
<dbReference type="Proteomes" id="UP000323856">
    <property type="component" value="Unassembled WGS sequence"/>
</dbReference>
<gene>
    <name evidence="2" type="ORF">FQ154_20560</name>
</gene>
<protein>
    <submittedName>
        <fullName evidence="2">Transposase family protein</fullName>
    </submittedName>
</protein>
<accession>A0A5B0DSR9</accession>
<reference evidence="2 3" key="1">
    <citation type="submission" date="2019-07" db="EMBL/GenBank/DDBJ databases">
        <title>Analysis of the biochemical properties, biological activity and biotechnological potential of siderophores and biosurfactants produced by Antarctic psychrotolerant bacteria.</title>
        <authorList>
            <person name="Styczynski M."/>
            <person name="Krucon T."/>
            <person name="Decewicz P."/>
            <person name="Dziewit L."/>
        </authorList>
    </citation>
    <scope>NUCLEOTIDE SEQUENCE [LARGE SCALE GENOMIC DNA]</scope>
    <source>
        <strain evidence="2 3">ANT_H27</strain>
    </source>
</reference>
<evidence type="ECO:0000313" key="2">
    <source>
        <dbReference type="EMBL" id="KAA0969847.1"/>
    </source>
</evidence>
<dbReference type="OrthoDB" id="3238779at2"/>
<feature type="domain" description="Transposase IS204/IS1001/IS1096/IS1165 zinc-finger" evidence="1">
    <location>
        <begin position="29"/>
        <end position="75"/>
    </location>
</feature>
<organism evidence="2 3">
    <name type="scientific">Paeniglutamicibacter gangotriensis</name>
    <dbReference type="NCBI Taxonomy" id="254787"/>
    <lineage>
        <taxon>Bacteria</taxon>
        <taxon>Bacillati</taxon>
        <taxon>Actinomycetota</taxon>
        <taxon>Actinomycetes</taxon>
        <taxon>Micrococcales</taxon>
        <taxon>Micrococcaceae</taxon>
        <taxon>Paeniglutamicibacter</taxon>
    </lineage>
</organism>